<dbReference type="Gene3D" id="3.30.450.40">
    <property type="match status" value="1"/>
</dbReference>
<evidence type="ECO:0000259" key="2">
    <source>
        <dbReference type="PROSITE" id="PS50112"/>
    </source>
</evidence>
<dbReference type="Gene3D" id="3.30.70.270">
    <property type="match status" value="1"/>
</dbReference>
<dbReference type="InterPro" id="IPR003018">
    <property type="entry name" value="GAF"/>
</dbReference>
<sequence length="933" mass="103830">MISLWHPRHGNDDQHSTTDRLRDPRRLAALKAVQLLDTEDEERFDRLTRLACRLLDVPIALVSLVDERRQWFKSACGTTLRETPIEHAFCGYTINRQDTLVIEDARKDAHFADNPLVTDAPHIRFYAGTPIHGPDHQVLGTFCIIDTRPRTLGPHQRDILESLARLTSLEIARRQETSRLTGGTAPGTSHPVDPAAFLGDLLRHIERRHIAGDAPRLILAELLDDVLHCLQGEYGLVGVMQPADAPEPETLEILGLSLGDVSPAMQEFFLHGGRNLSMATLDVMTGGAFRRPSVQYLAPPDIQAMDQSRLPATHPPLHNALLVPFLRNERVIGTLVVANLGHAPDPSILNALAPLKQLGGRMVRAFHDARQRDRLQAALEEFRATLDATLDVILIVDEASRRFSYCNQGALNQLGYGEAELLTMPGEALNAALAIDALHNRLYSLDTATRSLRLELNLRCRDGGEIPVQAVIQRITHPATGRSNYIIVARDLRDSLQAQREIDWISRHDILTRQLNRYGFLQALAHTGDEADARRPLRLVAVYGTDRFKRLNEAHGTQRGDATLQELAQVLERLAGAHPGTLLARVGGDEFALATRVADSHDAVALTERWRKTVENHAFQAIEGLQLTVSTGLAIDAQGDLAPEELLRRANAALMRAKQGGRNRFRQYLAGMLDEVSRHETLERRLAGAFTRGDFFLNFQPQWALDDLSSPCGAEALLRWHDEELGSITPDVFIPVLEESGMMLEVGRWIIERALDSLVADRHRLPAGFFISVNISAVQLMDDRDLPEFIVQALAARDLPHGALEVEVTETALIQSPRRVGRQLERLHRQSIAIALDDFGTGFSSLSHLKQFPFDTVKIDKSFIAGLPGASEDRAIVESLLTLCHGFGRRVCAEGIETPAQLDFLNRLRCQRAQGYLLARPERTLRFGPPRSQ</sequence>
<dbReference type="Gene3D" id="3.30.450.20">
    <property type="entry name" value="PAS domain"/>
    <property type="match status" value="1"/>
</dbReference>
<dbReference type="RefSeq" id="WP_224421038.1">
    <property type="nucleotide sequence ID" value="NZ_JAGXFD010000001.1"/>
</dbReference>
<protein>
    <submittedName>
        <fullName evidence="5">EAL domain-containing protein</fullName>
    </submittedName>
</protein>
<evidence type="ECO:0000256" key="1">
    <source>
        <dbReference type="SAM" id="MobiDB-lite"/>
    </source>
</evidence>
<dbReference type="PANTHER" id="PTHR44757:SF2">
    <property type="entry name" value="BIOFILM ARCHITECTURE MAINTENANCE PROTEIN MBAA"/>
    <property type="match status" value="1"/>
</dbReference>
<evidence type="ECO:0000313" key="6">
    <source>
        <dbReference type="Proteomes" id="UP001319883"/>
    </source>
</evidence>
<dbReference type="InterPro" id="IPR035965">
    <property type="entry name" value="PAS-like_dom_sf"/>
</dbReference>
<dbReference type="SUPFAM" id="SSF55073">
    <property type="entry name" value="Nucleotide cyclase"/>
    <property type="match status" value="1"/>
</dbReference>
<dbReference type="SMART" id="SM00065">
    <property type="entry name" value="GAF"/>
    <property type="match status" value="1"/>
</dbReference>
<dbReference type="SUPFAM" id="SSF141868">
    <property type="entry name" value="EAL domain-like"/>
    <property type="match status" value="1"/>
</dbReference>
<comment type="caution">
    <text evidence="5">The sequence shown here is derived from an EMBL/GenBank/DDBJ whole genome shotgun (WGS) entry which is preliminary data.</text>
</comment>
<dbReference type="InterPro" id="IPR043128">
    <property type="entry name" value="Rev_trsase/Diguanyl_cyclase"/>
</dbReference>
<gene>
    <name evidence="5" type="ORF">KGQ91_11460</name>
</gene>
<dbReference type="InterPro" id="IPR029016">
    <property type="entry name" value="GAF-like_dom_sf"/>
</dbReference>
<dbReference type="InterPro" id="IPR000160">
    <property type="entry name" value="GGDEF_dom"/>
</dbReference>
<evidence type="ECO:0000259" key="3">
    <source>
        <dbReference type="PROSITE" id="PS50883"/>
    </source>
</evidence>
<dbReference type="SUPFAM" id="SSF55785">
    <property type="entry name" value="PYP-like sensor domain (PAS domain)"/>
    <property type="match status" value="1"/>
</dbReference>
<feature type="region of interest" description="Disordered" evidence="1">
    <location>
        <begin position="1"/>
        <end position="20"/>
    </location>
</feature>
<dbReference type="Pfam" id="PF00990">
    <property type="entry name" value="GGDEF"/>
    <property type="match status" value="1"/>
</dbReference>
<feature type="domain" description="PAS" evidence="2">
    <location>
        <begin position="378"/>
        <end position="422"/>
    </location>
</feature>
<dbReference type="PROSITE" id="PS50112">
    <property type="entry name" value="PAS"/>
    <property type="match status" value="1"/>
</dbReference>
<dbReference type="Pfam" id="PF01590">
    <property type="entry name" value="GAF"/>
    <property type="match status" value="1"/>
</dbReference>
<dbReference type="CDD" id="cd01949">
    <property type="entry name" value="GGDEF"/>
    <property type="match status" value="1"/>
</dbReference>
<dbReference type="EMBL" id="JAGXFD010000001">
    <property type="protein sequence ID" value="MBZ9568286.1"/>
    <property type="molecule type" value="Genomic_DNA"/>
</dbReference>
<dbReference type="SUPFAM" id="SSF55781">
    <property type="entry name" value="GAF domain-like"/>
    <property type="match status" value="1"/>
</dbReference>
<dbReference type="InterPro" id="IPR029787">
    <property type="entry name" value="Nucleotide_cyclase"/>
</dbReference>
<keyword evidence="6" id="KW-1185">Reference proteome</keyword>
<name>A0ABS7X2Z8_9GAMM</name>
<dbReference type="PROSITE" id="PS50883">
    <property type="entry name" value="EAL"/>
    <property type="match status" value="1"/>
</dbReference>
<feature type="domain" description="EAL" evidence="3">
    <location>
        <begin position="679"/>
        <end position="933"/>
    </location>
</feature>
<evidence type="ECO:0000313" key="5">
    <source>
        <dbReference type="EMBL" id="MBZ9568286.1"/>
    </source>
</evidence>
<feature type="compositionally biased region" description="Basic and acidic residues" evidence="1">
    <location>
        <begin position="9"/>
        <end position="20"/>
    </location>
</feature>
<dbReference type="CDD" id="cd00130">
    <property type="entry name" value="PAS"/>
    <property type="match status" value="1"/>
</dbReference>
<dbReference type="SMART" id="SM00267">
    <property type="entry name" value="GGDEF"/>
    <property type="match status" value="1"/>
</dbReference>
<proteinExistence type="predicted"/>
<reference evidence="5 6" key="1">
    <citation type="submission" date="2021-05" db="EMBL/GenBank/DDBJ databases">
        <title>Petroleum and Energy Research Collection (APPE): ex situ preservation of microbial diversity associated with the oil industry and exploitation of its biotechnological potential.</title>
        <authorList>
            <person name="Paixao C.T.M."/>
            <person name="Gomes M.B."/>
            <person name="Oliveira V.M."/>
        </authorList>
    </citation>
    <scope>NUCLEOTIDE SEQUENCE [LARGE SCALE GENOMIC DNA]</scope>
    <source>
        <strain evidence="5 6">LIT2</strain>
    </source>
</reference>
<dbReference type="NCBIfam" id="TIGR00254">
    <property type="entry name" value="GGDEF"/>
    <property type="match status" value="1"/>
</dbReference>
<dbReference type="InterPro" id="IPR035919">
    <property type="entry name" value="EAL_sf"/>
</dbReference>
<dbReference type="Proteomes" id="UP001319883">
    <property type="component" value="Unassembled WGS sequence"/>
</dbReference>
<dbReference type="SMART" id="SM00091">
    <property type="entry name" value="PAS"/>
    <property type="match status" value="1"/>
</dbReference>
<dbReference type="SMART" id="SM00052">
    <property type="entry name" value="EAL"/>
    <property type="match status" value="1"/>
</dbReference>
<dbReference type="PANTHER" id="PTHR44757">
    <property type="entry name" value="DIGUANYLATE CYCLASE DGCP"/>
    <property type="match status" value="1"/>
</dbReference>
<dbReference type="PROSITE" id="PS50887">
    <property type="entry name" value="GGDEF"/>
    <property type="match status" value="1"/>
</dbReference>
<organism evidence="5 6">
    <name type="scientific">Modicisalibacter tunisiensis</name>
    <dbReference type="NCBI Taxonomy" id="390637"/>
    <lineage>
        <taxon>Bacteria</taxon>
        <taxon>Pseudomonadati</taxon>
        <taxon>Pseudomonadota</taxon>
        <taxon>Gammaproteobacteria</taxon>
        <taxon>Oceanospirillales</taxon>
        <taxon>Halomonadaceae</taxon>
        <taxon>Modicisalibacter</taxon>
    </lineage>
</organism>
<dbReference type="InterPro" id="IPR052155">
    <property type="entry name" value="Biofilm_reg_signaling"/>
</dbReference>
<feature type="domain" description="GGDEF" evidence="4">
    <location>
        <begin position="536"/>
        <end position="670"/>
    </location>
</feature>
<dbReference type="CDD" id="cd01948">
    <property type="entry name" value="EAL"/>
    <property type="match status" value="1"/>
</dbReference>
<dbReference type="Pfam" id="PF00563">
    <property type="entry name" value="EAL"/>
    <property type="match status" value="1"/>
</dbReference>
<dbReference type="NCBIfam" id="TIGR00229">
    <property type="entry name" value="sensory_box"/>
    <property type="match status" value="1"/>
</dbReference>
<dbReference type="InterPro" id="IPR000014">
    <property type="entry name" value="PAS"/>
</dbReference>
<evidence type="ECO:0000259" key="4">
    <source>
        <dbReference type="PROSITE" id="PS50887"/>
    </source>
</evidence>
<dbReference type="InterPro" id="IPR001633">
    <property type="entry name" value="EAL_dom"/>
</dbReference>
<accession>A0ABS7X2Z8</accession>
<dbReference type="Gene3D" id="3.20.20.450">
    <property type="entry name" value="EAL domain"/>
    <property type="match status" value="1"/>
</dbReference>